<dbReference type="EMBL" id="CP007501">
    <property type="protein sequence ID" value="AKD26162.1"/>
    <property type="molecule type" value="Genomic_DNA"/>
</dbReference>
<dbReference type="AlphaFoldDB" id="A0A0E3ZL64"/>
<feature type="transmembrane region" description="Helical" evidence="7">
    <location>
        <begin position="152"/>
        <end position="172"/>
    </location>
</feature>
<feature type="transmembrane region" description="Helical" evidence="7">
    <location>
        <begin position="120"/>
        <end position="140"/>
    </location>
</feature>
<evidence type="ECO:0000256" key="1">
    <source>
        <dbReference type="ARBA" id="ARBA00004651"/>
    </source>
</evidence>
<accession>A0A0E3ZL64</accession>
<comment type="similarity">
    <text evidence="2">Belongs to the UPF0126 family.</text>
</comment>
<protein>
    <submittedName>
        <fullName evidence="9">Membrane protein</fullName>
    </submittedName>
</protein>
<evidence type="ECO:0000256" key="5">
    <source>
        <dbReference type="ARBA" id="ARBA00022989"/>
    </source>
</evidence>
<evidence type="ECO:0000256" key="6">
    <source>
        <dbReference type="ARBA" id="ARBA00023136"/>
    </source>
</evidence>
<keyword evidence="6 7" id="KW-0472">Membrane</keyword>
<reference evidence="9 10" key="1">
    <citation type="submission" date="2014-03" db="EMBL/GenBank/DDBJ databases">
        <title>Genome of Polynucleobacter strain MWH-MoK4.</title>
        <authorList>
            <person name="Hahn M.W."/>
        </authorList>
    </citation>
    <scope>NUCLEOTIDE SEQUENCE [LARGE SCALE GENOMIC DNA]</scope>
    <source>
        <strain evidence="9 10">MWH-MoK4</strain>
    </source>
</reference>
<feature type="domain" description="Glycine transporter" evidence="8">
    <location>
        <begin position="94"/>
        <end position="167"/>
    </location>
</feature>
<keyword evidence="4 7" id="KW-0812">Transmembrane</keyword>
<feature type="transmembrane region" description="Helical" evidence="7">
    <location>
        <begin position="31"/>
        <end position="52"/>
    </location>
</feature>
<evidence type="ECO:0000313" key="9">
    <source>
        <dbReference type="EMBL" id="AKD26162.1"/>
    </source>
</evidence>
<evidence type="ECO:0000256" key="3">
    <source>
        <dbReference type="ARBA" id="ARBA00022475"/>
    </source>
</evidence>
<dbReference type="Proteomes" id="UP000061135">
    <property type="component" value="Chromosome"/>
</dbReference>
<feature type="transmembrane region" description="Helical" evidence="7">
    <location>
        <begin position="178"/>
        <end position="198"/>
    </location>
</feature>
<organism evidence="9 10">
    <name type="scientific">Polynucleobacter duraquae</name>
    <dbReference type="NCBI Taxonomy" id="1835254"/>
    <lineage>
        <taxon>Bacteria</taxon>
        <taxon>Pseudomonadati</taxon>
        <taxon>Pseudomonadota</taxon>
        <taxon>Betaproteobacteria</taxon>
        <taxon>Burkholderiales</taxon>
        <taxon>Burkholderiaceae</taxon>
        <taxon>Polynucleobacter</taxon>
    </lineage>
</organism>
<dbReference type="Pfam" id="PF03458">
    <property type="entry name" value="Gly_transporter"/>
    <property type="match status" value="2"/>
</dbReference>
<feature type="domain" description="Glycine transporter" evidence="8">
    <location>
        <begin position="7"/>
        <end position="79"/>
    </location>
</feature>
<evidence type="ECO:0000256" key="7">
    <source>
        <dbReference type="SAM" id="Phobius"/>
    </source>
</evidence>
<evidence type="ECO:0000256" key="2">
    <source>
        <dbReference type="ARBA" id="ARBA00008193"/>
    </source>
</evidence>
<dbReference type="OrthoDB" id="9791874at2"/>
<dbReference type="KEGG" id="pdq:CL55_00018290"/>
<feature type="transmembrane region" description="Helical" evidence="7">
    <location>
        <begin position="91"/>
        <end position="108"/>
    </location>
</feature>
<keyword evidence="3" id="KW-1003">Cell membrane</keyword>
<dbReference type="InterPro" id="IPR005115">
    <property type="entry name" value="Gly_transporter"/>
</dbReference>
<comment type="subcellular location">
    <subcellularLocation>
        <location evidence="1">Cell membrane</location>
        <topology evidence="1">Multi-pass membrane protein</topology>
    </subcellularLocation>
</comment>
<keyword evidence="5 7" id="KW-1133">Transmembrane helix</keyword>
<evidence type="ECO:0000256" key="4">
    <source>
        <dbReference type="ARBA" id="ARBA00022692"/>
    </source>
</evidence>
<dbReference type="RefSeq" id="WP_046330821.1">
    <property type="nucleotide sequence ID" value="NZ_CP007501.1"/>
</dbReference>
<dbReference type="PANTHER" id="PTHR30506:SF3">
    <property type="entry name" value="UPF0126 INNER MEMBRANE PROTEIN YADS-RELATED"/>
    <property type="match status" value="1"/>
</dbReference>
<evidence type="ECO:0000313" key="10">
    <source>
        <dbReference type="Proteomes" id="UP000061135"/>
    </source>
</evidence>
<dbReference type="HOGENOM" id="CLU_064906_2_2_4"/>
<gene>
    <name evidence="9" type="ORF">CL55_00018290</name>
</gene>
<name>A0A0E3ZL64_9BURK</name>
<proteinExistence type="inferred from homology"/>
<feature type="transmembrane region" description="Helical" evidence="7">
    <location>
        <begin position="58"/>
        <end position="79"/>
    </location>
</feature>
<feature type="transmembrane region" description="Helical" evidence="7">
    <location>
        <begin position="6"/>
        <end position="24"/>
    </location>
</feature>
<sequence length="209" mass="22648">MEQINFWIGVIATIAFAVTGVLAIADRGVDLFGVMVLGVITAIGGGTLRDIILEVPAFWSIAQIYIWVALGACIVTFIAESFFTQPQIYRWMLYIDGLGAALFGIQGVDKAWNLGFGLPVAPVILGVVTAVGGGLLRDILAGRKTLLMSHELYAIPVTLGCCIYVLILNFFPAYTLEGSVICMLAIFGLRAAAIYWDLRVPKLFITKTR</sequence>
<dbReference type="GO" id="GO:0005886">
    <property type="term" value="C:plasma membrane"/>
    <property type="evidence" value="ECO:0007669"/>
    <property type="project" value="UniProtKB-SubCell"/>
</dbReference>
<dbReference type="PATRIC" id="fig|576611.7.peg.1857"/>
<evidence type="ECO:0000259" key="8">
    <source>
        <dbReference type="Pfam" id="PF03458"/>
    </source>
</evidence>
<keyword evidence="10" id="KW-1185">Reference proteome</keyword>
<dbReference type="PANTHER" id="PTHR30506">
    <property type="entry name" value="INNER MEMBRANE PROTEIN"/>
    <property type="match status" value="1"/>
</dbReference>